<name>A0A120GN17_9BACI</name>
<accession>A0A120GN17</accession>
<evidence type="ECO:0000256" key="8">
    <source>
        <dbReference type="SAM" id="MobiDB-lite"/>
    </source>
</evidence>
<dbReference type="NCBIfam" id="TIGR03565">
    <property type="entry name" value="alk_sulf_monoox"/>
    <property type="match status" value="1"/>
</dbReference>
<protein>
    <recommendedName>
        <fullName evidence="2 7">Alkanesulfonate monooxygenase</fullName>
        <ecNumber evidence="2 7">1.14.14.5</ecNumber>
    </recommendedName>
    <alternativeName>
        <fullName evidence="7">FMNH2-dependent aliphatic sulfonate monooxygenase</fullName>
    </alternativeName>
</protein>
<dbReference type="EMBL" id="LNNH01000048">
    <property type="protein sequence ID" value="KWW12453.1"/>
    <property type="molecule type" value="Genomic_DNA"/>
</dbReference>
<feature type="region of interest" description="Disordered" evidence="8">
    <location>
        <begin position="367"/>
        <end position="390"/>
    </location>
</feature>
<evidence type="ECO:0000259" key="9">
    <source>
        <dbReference type="Pfam" id="PF00296"/>
    </source>
</evidence>
<evidence type="ECO:0000256" key="2">
    <source>
        <dbReference type="ARBA" id="ARBA00012113"/>
    </source>
</evidence>
<dbReference type="GO" id="GO:0046306">
    <property type="term" value="P:alkanesulfonate catabolic process"/>
    <property type="evidence" value="ECO:0007669"/>
    <property type="project" value="TreeGrafter"/>
</dbReference>
<dbReference type="Proteomes" id="UP000064189">
    <property type="component" value="Unassembled WGS sequence"/>
</dbReference>
<dbReference type="InterPro" id="IPR036661">
    <property type="entry name" value="Luciferase-like_sf"/>
</dbReference>
<evidence type="ECO:0000256" key="6">
    <source>
        <dbReference type="ARBA" id="ARBA00023033"/>
    </source>
</evidence>
<dbReference type="EC" id="1.14.14.5" evidence="2 7"/>
<dbReference type="Pfam" id="PF00296">
    <property type="entry name" value="Bac_luciferase"/>
    <property type="match status" value="1"/>
</dbReference>
<reference evidence="10 11" key="1">
    <citation type="submission" date="2015-11" db="EMBL/GenBank/DDBJ databases">
        <title>Genome Sequence of Bacillus simplex strain VanAntwerpen2.</title>
        <authorList>
            <person name="Couger M.B."/>
        </authorList>
    </citation>
    <scope>NUCLEOTIDE SEQUENCE [LARGE SCALE GENOMIC DNA]</scope>
    <source>
        <strain evidence="10 11">VanAntwerpen02</strain>
    </source>
</reference>
<dbReference type="RefSeq" id="WP_061144027.1">
    <property type="nucleotide sequence ID" value="NZ_LNNH01000048.1"/>
</dbReference>
<keyword evidence="3 7" id="KW-0285">Flavoprotein</keyword>
<keyword evidence="4 7" id="KW-0288">FMN</keyword>
<evidence type="ECO:0000256" key="1">
    <source>
        <dbReference type="ARBA" id="ARBA00007044"/>
    </source>
</evidence>
<evidence type="ECO:0000256" key="5">
    <source>
        <dbReference type="ARBA" id="ARBA00023002"/>
    </source>
</evidence>
<dbReference type="PANTHER" id="PTHR42847:SF4">
    <property type="entry name" value="ALKANESULFONATE MONOOXYGENASE-RELATED"/>
    <property type="match status" value="1"/>
</dbReference>
<dbReference type="PANTHER" id="PTHR42847">
    <property type="entry name" value="ALKANESULFONATE MONOOXYGENASE"/>
    <property type="match status" value="1"/>
</dbReference>
<comment type="catalytic activity">
    <reaction evidence="7">
        <text>an alkanesulfonate + FMNH2 + O2 = an aldehyde + FMN + sulfite + H2O + 2 H(+)</text>
        <dbReference type="Rhea" id="RHEA:23064"/>
        <dbReference type="ChEBI" id="CHEBI:15377"/>
        <dbReference type="ChEBI" id="CHEBI:15378"/>
        <dbReference type="ChEBI" id="CHEBI:15379"/>
        <dbReference type="ChEBI" id="CHEBI:17359"/>
        <dbReference type="ChEBI" id="CHEBI:17478"/>
        <dbReference type="ChEBI" id="CHEBI:57618"/>
        <dbReference type="ChEBI" id="CHEBI:58210"/>
        <dbReference type="ChEBI" id="CHEBI:134249"/>
        <dbReference type="EC" id="1.14.14.5"/>
    </reaction>
</comment>
<comment type="caution">
    <text evidence="10">The sequence shown here is derived from an EMBL/GenBank/DDBJ whole genome shotgun (WGS) entry which is preliminary data.</text>
</comment>
<evidence type="ECO:0000256" key="3">
    <source>
        <dbReference type="ARBA" id="ARBA00022630"/>
    </source>
</evidence>
<dbReference type="Gene3D" id="3.20.20.30">
    <property type="entry name" value="Luciferase-like domain"/>
    <property type="match status" value="1"/>
</dbReference>
<dbReference type="SUPFAM" id="SSF51679">
    <property type="entry name" value="Bacterial luciferase-like"/>
    <property type="match status" value="1"/>
</dbReference>
<evidence type="ECO:0000256" key="7">
    <source>
        <dbReference type="HAMAP-Rule" id="MF_01229"/>
    </source>
</evidence>
<evidence type="ECO:0000313" key="10">
    <source>
        <dbReference type="EMBL" id="KWW12453.1"/>
    </source>
</evidence>
<sequence>MKVFWFLPSHGESRYLGTTKGGRAITLPYLKQIAQAVDHLGFEGALLPTGRSCEDAWVVGSSLILATERMKFLVAIRPGLMSPTLAARMASSFDRLSDGRLLINVVTGGDPVELAGDGVFLDHKERYGQTDEFLDIWREALDGGKVDFEGEHLKVKGGNILLPPVQKPYPPLYFGGSSEPAIDIAGKHIDVYLTWGEPPGQVAEKIEKVRKKAAEYGREVKFGIRMHVIVRETEAEAWQAAEELIQYVDDEMIENSQKIFGRFDSVGQKRMSQLHNGSRDSLEISPNLWAGVGLVRGGAGTALVGSAANVAARMKEYEEIGIESFILSGYPHLEEAYRVAELLFPLLPIEQQQAPVSKATSPFGEILANDHYPTKGSESEDASKVKQNVQ</sequence>
<dbReference type="NCBIfam" id="NF001939">
    <property type="entry name" value="PRK00719.1"/>
    <property type="match status" value="1"/>
</dbReference>
<keyword evidence="5 7" id="KW-0560">Oxidoreductase</keyword>
<evidence type="ECO:0000313" key="11">
    <source>
        <dbReference type="Proteomes" id="UP000064189"/>
    </source>
</evidence>
<gene>
    <name evidence="7" type="primary">ssuD</name>
    <name evidence="10" type="ORF">AS888_10215</name>
</gene>
<organism evidence="10 11">
    <name type="scientific">Peribacillus simplex</name>
    <dbReference type="NCBI Taxonomy" id="1478"/>
    <lineage>
        <taxon>Bacteria</taxon>
        <taxon>Bacillati</taxon>
        <taxon>Bacillota</taxon>
        <taxon>Bacilli</taxon>
        <taxon>Bacillales</taxon>
        <taxon>Bacillaceae</taxon>
        <taxon>Peribacillus</taxon>
    </lineage>
</organism>
<dbReference type="CDD" id="cd01094">
    <property type="entry name" value="Alkanesulfonate_monoxygenase"/>
    <property type="match status" value="1"/>
</dbReference>
<dbReference type="InterPro" id="IPR011251">
    <property type="entry name" value="Luciferase-like_dom"/>
</dbReference>
<evidence type="ECO:0000256" key="4">
    <source>
        <dbReference type="ARBA" id="ARBA00022643"/>
    </source>
</evidence>
<dbReference type="GO" id="GO:0008726">
    <property type="term" value="F:alkanesulfonate monooxygenase activity"/>
    <property type="evidence" value="ECO:0007669"/>
    <property type="project" value="UniProtKB-UniRule"/>
</dbReference>
<keyword evidence="11" id="KW-1185">Reference proteome</keyword>
<comment type="function">
    <text evidence="7">Catalyzes the desulfonation of aliphatic sulfonates.</text>
</comment>
<dbReference type="HAMAP" id="MF_01229">
    <property type="entry name" value="Alkanesulf_monooxygen"/>
    <property type="match status" value="1"/>
</dbReference>
<proteinExistence type="inferred from homology"/>
<keyword evidence="6 7" id="KW-0503">Monooxygenase</keyword>
<dbReference type="AlphaFoldDB" id="A0A120GN17"/>
<dbReference type="InterPro" id="IPR019911">
    <property type="entry name" value="Alkanesulphonate_mOase_FMN-dep"/>
</dbReference>
<feature type="domain" description="Luciferase-like" evidence="9">
    <location>
        <begin position="1"/>
        <end position="323"/>
    </location>
</feature>
<comment type="similarity">
    <text evidence="1 7">Belongs to the SsuD family.</text>
</comment>
<dbReference type="InterPro" id="IPR050172">
    <property type="entry name" value="SsuD_RutA_monooxygenase"/>
</dbReference>